<feature type="domain" description="MEDS" evidence="2">
    <location>
        <begin position="16"/>
        <end position="157"/>
    </location>
</feature>
<dbReference type="RefSeq" id="WP_246342378.1">
    <property type="nucleotide sequence ID" value="NZ_CP053892.1"/>
</dbReference>
<gene>
    <name evidence="3" type="ORF">ACTIVE_7119</name>
</gene>
<proteinExistence type="predicted"/>
<sequence>MSMEDGAPKKRRALEHRAFVYGGTDHFLAVTEPFLRSGLEAGEAVVAVARRSNLSALHDLFGDGAGIEWVDAAGFYLHPVRTLRDYQALVNKFAPRPVCALAEPVWTGWDERQTLEWIRYESLINEVFKDSGARALCPYDGEALPPRIIEEARRTHPMVVTDGPALASGAYVAPAAFGANCDRHRRFTRPDDAEYFAVDDADLHALRSFVAERALLHGLAKRPAQNLVTAVNEVAANAVQHGLPPVGMWIWRDGPELLCEIGDNGLWRPAPSALTGFIPPRSALQRGFGLWTVRLLVDLVELRAGWDGTFVRLHIR</sequence>
<evidence type="ECO:0000259" key="2">
    <source>
        <dbReference type="Pfam" id="PF14417"/>
    </source>
</evidence>
<name>A0A7D4AAF4_ACTVE</name>
<dbReference type="Pfam" id="PF13581">
    <property type="entry name" value="HATPase_c_2"/>
    <property type="match status" value="1"/>
</dbReference>
<keyword evidence="4" id="KW-1185">Reference proteome</keyword>
<dbReference type="Proteomes" id="UP000501240">
    <property type="component" value="Chromosome"/>
</dbReference>
<dbReference type="Pfam" id="PF14417">
    <property type="entry name" value="MEDS"/>
    <property type="match status" value="1"/>
</dbReference>
<dbReference type="InterPro" id="IPR047718">
    <property type="entry name" value="RsbA-like_anti_sig"/>
</dbReference>
<dbReference type="AlphaFoldDB" id="A0A7D4AAF4"/>
<evidence type="ECO:0000313" key="3">
    <source>
        <dbReference type="EMBL" id="QKG25467.1"/>
    </source>
</evidence>
<dbReference type="SUPFAM" id="SSF55874">
    <property type="entry name" value="ATPase domain of HSP90 chaperone/DNA topoisomerase II/histidine kinase"/>
    <property type="match status" value="1"/>
</dbReference>
<dbReference type="InterPro" id="IPR025847">
    <property type="entry name" value="MEDS_domain"/>
</dbReference>
<dbReference type="EMBL" id="CP053892">
    <property type="protein sequence ID" value="QKG25467.1"/>
    <property type="molecule type" value="Genomic_DNA"/>
</dbReference>
<evidence type="ECO:0000259" key="1">
    <source>
        <dbReference type="Pfam" id="PF13581"/>
    </source>
</evidence>
<organism evidence="3 4">
    <name type="scientific">Actinomadura verrucosospora</name>
    <dbReference type="NCBI Taxonomy" id="46165"/>
    <lineage>
        <taxon>Bacteria</taxon>
        <taxon>Bacillati</taxon>
        <taxon>Actinomycetota</taxon>
        <taxon>Actinomycetes</taxon>
        <taxon>Streptosporangiales</taxon>
        <taxon>Thermomonosporaceae</taxon>
        <taxon>Actinomadura</taxon>
    </lineage>
</organism>
<reference evidence="3 4" key="1">
    <citation type="submission" date="2020-05" db="EMBL/GenBank/DDBJ databases">
        <title>Actinomadura verrucosospora NRRL-B18236 (PFL_A860) Genome sequencing and assembly.</title>
        <authorList>
            <person name="Samborskyy M."/>
        </authorList>
    </citation>
    <scope>NUCLEOTIDE SEQUENCE [LARGE SCALE GENOMIC DNA]</scope>
    <source>
        <strain evidence="3 4">NRRL:B18236</strain>
    </source>
</reference>
<evidence type="ECO:0000313" key="4">
    <source>
        <dbReference type="Proteomes" id="UP000501240"/>
    </source>
</evidence>
<dbReference type="NCBIfam" id="NF041045">
    <property type="entry name" value="RsbA_anti_sig"/>
    <property type="match status" value="1"/>
</dbReference>
<feature type="domain" description="Histidine kinase/HSP90-like ATPase" evidence="1">
    <location>
        <begin position="197"/>
        <end position="313"/>
    </location>
</feature>
<dbReference type="CDD" id="cd16936">
    <property type="entry name" value="HATPase_RsbW-like"/>
    <property type="match status" value="1"/>
</dbReference>
<dbReference type="InterPro" id="IPR003594">
    <property type="entry name" value="HATPase_dom"/>
</dbReference>
<protein>
    <submittedName>
        <fullName evidence="3">Putative anti-sigma regulatory factor</fullName>
    </submittedName>
</protein>
<dbReference type="InterPro" id="IPR036890">
    <property type="entry name" value="HATPase_C_sf"/>
</dbReference>
<accession>A0A7D4AAF4</accession>
<dbReference type="Gene3D" id="3.30.565.10">
    <property type="entry name" value="Histidine kinase-like ATPase, C-terminal domain"/>
    <property type="match status" value="1"/>
</dbReference>